<dbReference type="InterPro" id="IPR043964">
    <property type="entry name" value="P-loop_TraG"/>
</dbReference>
<feature type="non-terminal residue" evidence="2">
    <location>
        <position position="1"/>
    </location>
</feature>
<dbReference type="Gene3D" id="1.10.8.730">
    <property type="match status" value="1"/>
</dbReference>
<comment type="caution">
    <text evidence="2">The sequence shown here is derived from an EMBL/GenBank/DDBJ whole genome shotgun (WGS) entry which is preliminary data.</text>
</comment>
<dbReference type="SUPFAM" id="SSF52540">
    <property type="entry name" value="P-loop containing nucleoside triphosphate hydrolases"/>
    <property type="match status" value="1"/>
</dbReference>
<dbReference type="InterPro" id="IPR027417">
    <property type="entry name" value="P-loop_NTPase"/>
</dbReference>
<proteinExistence type="predicted"/>
<dbReference type="PANTHER" id="PTHR30121">
    <property type="entry name" value="UNCHARACTERIZED PROTEIN YJGR-RELATED"/>
    <property type="match status" value="1"/>
</dbReference>
<feature type="domain" description="TraG P-loop" evidence="1">
    <location>
        <begin position="98"/>
        <end position="242"/>
    </location>
</feature>
<organism evidence="2">
    <name type="scientific">marine sediment metagenome</name>
    <dbReference type="NCBI Taxonomy" id="412755"/>
    <lineage>
        <taxon>unclassified sequences</taxon>
        <taxon>metagenomes</taxon>
        <taxon>ecological metagenomes</taxon>
    </lineage>
</organism>
<dbReference type="PANTHER" id="PTHR30121:SF6">
    <property type="entry name" value="SLR6007 PROTEIN"/>
    <property type="match status" value="1"/>
</dbReference>
<dbReference type="InterPro" id="IPR051162">
    <property type="entry name" value="T4SS_component"/>
</dbReference>
<evidence type="ECO:0000259" key="1">
    <source>
        <dbReference type="Pfam" id="PF19044"/>
    </source>
</evidence>
<dbReference type="Pfam" id="PF19044">
    <property type="entry name" value="P-loop_TraG"/>
    <property type="match status" value="1"/>
</dbReference>
<dbReference type="AlphaFoldDB" id="X1MD27"/>
<protein>
    <recommendedName>
        <fullName evidence="1">TraG P-loop domain-containing protein</fullName>
    </recommendedName>
</protein>
<gene>
    <name evidence="2" type="ORF">S06H3_10989</name>
</gene>
<dbReference type="Gene3D" id="6.10.140.2170">
    <property type="match status" value="1"/>
</dbReference>
<reference evidence="2" key="1">
    <citation type="journal article" date="2014" name="Front. Microbiol.">
        <title>High frequency of phylogenetically diverse reductive dehalogenase-homologous genes in deep subseafloor sedimentary metagenomes.</title>
        <authorList>
            <person name="Kawai M."/>
            <person name="Futagami T."/>
            <person name="Toyoda A."/>
            <person name="Takaki Y."/>
            <person name="Nishi S."/>
            <person name="Hori S."/>
            <person name="Arai W."/>
            <person name="Tsubouchi T."/>
            <person name="Morono Y."/>
            <person name="Uchiyama I."/>
            <person name="Ito T."/>
            <person name="Fujiyama A."/>
            <person name="Inagaki F."/>
            <person name="Takami H."/>
        </authorList>
    </citation>
    <scope>NUCLEOTIDE SEQUENCE</scope>
    <source>
        <strain evidence="2">Expedition CK06-06</strain>
    </source>
</reference>
<accession>X1MD27</accession>
<feature type="non-terminal residue" evidence="2">
    <location>
        <position position="246"/>
    </location>
</feature>
<evidence type="ECO:0000313" key="2">
    <source>
        <dbReference type="EMBL" id="GAI12585.1"/>
    </source>
</evidence>
<sequence length="246" mass="27596">PRATGKDVKSTDIIRSGVISVKGLLKIMIGTPIKENVKGFTPQEDSLVDRALLETYAKKDIVPGCDLTKIESPTMSDFQEVLEGMEGGADLAERLKKYTVGTFSGFLNQPTNVEMDNPLVTFSVRDLEDELRPMAIYTIVNYIWNVVRAELKKRILLIDEAWWLMQNEDSAKFIFALVKRCRKYYLGVTTVTQDVNDFLNSPYGRGIVTNSALQLLLRQSPAGVKSVVDTFMLTEGEKYLLLECGL</sequence>
<name>X1MD27_9ZZZZ</name>
<dbReference type="EMBL" id="BARV01005220">
    <property type="protein sequence ID" value="GAI12585.1"/>
    <property type="molecule type" value="Genomic_DNA"/>
</dbReference>